<evidence type="ECO:0000256" key="6">
    <source>
        <dbReference type="ARBA" id="ARBA00022989"/>
    </source>
</evidence>
<comment type="subcellular location">
    <subcellularLocation>
        <location evidence="2">Mitochondrion membrane</location>
    </subcellularLocation>
</comment>
<reference evidence="11" key="1">
    <citation type="submission" date="2021-03" db="EMBL/GenBank/DDBJ databases">
        <authorList>
            <person name="Tagirdzhanova G."/>
        </authorList>
    </citation>
    <scope>NUCLEOTIDE SEQUENCE</scope>
</reference>
<organism evidence="11 12">
    <name type="scientific">Heterodermia speciosa</name>
    <dbReference type="NCBI Taxonomy" id="116794"/>
    <lineage>
        <taxon>Eukaryota</taxon>
        <taxon>Fungi</taxon>
        <taxon>Dikarya</taxon>
        <taxon>Ascomycota</taxon>
        <taxon>Pezizomycotina</taxon>
        <taxon>Lecanoromycetes</taxon>
        <taxon>OSLEUM clade</taxon>
        <taxon>Lecanoromycetidae</taxon>
        <taxon>Caliciales</taxon>
        <taxon>Physciaceae</taxon>
        <taxon>Heterodermia</taxon>
    </lineage>
</organism>
<evidence type="ECO:0000256" key="4">
    <source>
        <dbReference type="ARBA" id="ARBA00011565"/>
    </source>
</evidence>
<dbReference type="GO" id="GO:0031966">
    <property type="term" value="C:mitochondrial membrane"/>
    <property type="evidence" value="ECO:0007669"/>
    <property type="project" value="UniProtKB-SubCell"/>
</dbReference>
<keyword evidence="5" id="KW-0812">Transmembrane</keyword>
<keyword evidence="12" id="KW-1185">Reference proteome</keyword>
<evidence type="ECO:0000259" key="10">
    <source>
        <dbReference type="PROSITE" id="PS51503"/>
    </source>
</evidence>
<dbReference type="InterPro" id="IPR050355">
    <property type="entry name" value="RCF1"/>
</dbReference>
<dbReference type="Proteomes" id="UP000664521">
    <property type="component" value="Unassembled WGS sequence"/>
</dbReference>
<dbReference type="OrthoDB" id="6604018at2759"/>
<comment type="function">
    <text evidence="1">Cytochrome c oxidase subunit which plays a role in assembly of respiratory supercomplexes.</text>
</comment>
<dbReference type="PANTHER" id="PTHR12297:SF3">
    <property type="entry name" value="HIG1 DOMAIN FAMILY MEMBER 1A"/>
    <property type="match status" value="1"/>
</dbReference>
<dbReference type="PROSITE" id="PS51503">
    <property type="entry name" value="HIG1"/>
    <property type="match status" value="1"/>
</dbReference>
<accession>A0A8H3IT97</accession>
<feature type="region of interest" description="Disordered" evidence="9">
    <location>
        <begin position="170"/>
        <end position="192"/>
    </location>
</feature>
<evidence type="ECO:0000313" key="11">
    <source>
        <dbReference type="EMBL" id="CAF9932605.1"/>
    </source>
</evidence>
<gene>
    <name evidence="11" type="primary">RCF1</name>
    <name evidence="11" type="ORF">HETSPECPRED_008400</name>
</gene>
<evidence type="ECO:0000256" key="2">
    <source>
        <dbReference type="ARBA" id="ARBA00004325"/>
    </source>
</evidence>
<comment type="similarity">
    <text evidence="3">Belongs to the RCF1 family.</text>
</comment>
<dbReference type="PANTHER" id="PTHR12297">
    <property type="entry name" value="HYPOXIA-INDUCBILE GENE 1 HIG1 -RELATED"/>
    <property type="match status" value="1"/>
</dbReference>
<keyword evidence="7" id="KW-0496">Mitochondrion</keyword>
<feature type="region of interest" description="Disordered" evidence="9">
    <location>
        <begin position="133"/>
        <end position="153"/>
    </location>
</feature>
<protein>
    <submittedName>
        <fullName evidence="11">Respiratory supercomplex factor 1, mitochondrial</fullName>
    </submittedName>
</protein>
<keyword evidence="6" id="KW-1133">Transmembrane helix</keyword>
<feature type="domain" description="HIG1" evidence="10">
    <location>
        <begin position="6"/>
        <end position="97"/>
    </location>
</feature>
<dbReference type="Pfam" id="PF04588">
    <property type="entry name" value="HIG_1_N"/>
    <property type="match status" value="1"/>
</dbReference>
<dbReference type="GO" id="GO:0097250">
    <property type="term" value="P:mitochondrial respirasome assembly"/>
    <property type="evidence" value="ECO:0007669"/>
    <property type="project" value="TreeGrafter"/>
</dbReference>
<dbReference type="Gene3D" id="6.10.140.1320">
    <property type="match status" value="1"/>
</dbReference>
<comment type="caution">
    <text evidence="11">The sequence shown here is derived from an EMBL/GenBank/DDBJ whole genome shotgun (WGS) entry which is preliminary data.</text>
</comment>
<evidence type="ECO:0000313" key="12">
    <source>
        <dbReference type="Proteomes" id="UP000664521"/>
    </source>
</evidence>
<evidence type="ECO:0000256" key="1">
    <source>
        <dbReference type="ARBA" id="ARBA00002584"/>
    </source>
</evidence>
<keyword evidence="8" id="KW-0472">Membrane</keyword>
<evidence type="ECO:0000256" key="5">
    <source>
        <dbReference type="ARBA" id="ARBA00022692"/>
    </source>
</evidence>
<evidence type="ECO:0000256" key="3">
    <source>
        <dbReference type="ARBA" id="ARBA00009366"/>
    </source>
</evidence>
<evidence type="ECO:0000256" key="9">
    <source>
        <dbReference type="SAM" id="MobiDB-lite"/>
    </source>
</evidence>
<proteinExistence type="inferred from homology"/>
<sequence length="192" mass="22145">MSSGQLPSSFEGDEDFYEESRWKKIKRRIKEEPLIPLGTLGTCYALYLASQSIRAGDPVTTNRMFRYRIYGQAFTIVAMIGGSFYHNSDRILRRNYEKVKAEKKAAEKHEAWIRELEVRDREDKDWRERMAKIRDAQREEAERREEKVRRKEELGGGGGVVLNAVMSLGKAKDKVEAVQGKGEEKVDKAKGK</sequence>
<dbReference type="EMBL" id="CAJPDS010000064">
    <property type="protein sequence ID" value="CAF9932605.1"/>
    <property type="molecule type" value="Genomic_DNA"/>
</dbReference>
<dbReference type="AlphaFoldDB" id="A0A8H3IT97"/>
<name>A0A8H3IT97_9LECA</name>
<evidence type="ECO:0000256" key="7">
    <source>
        <dbReference type="ARBA" id="ARBA00023128"/>
    </source>
</evidence>
<dbReference type="InterPro" id="IPR007667">
    <property type="entry name" value="Hypoxia_induced_domain"/>
</dbReference>
<comment type="subunit">
    <text evidence="4">Associates with the respiratory chain complex III/complex IV supercomplex.</text>
</comment>
<evidence type="ECO:0000256" key="8">
    <source>
        <dbReference type="ARBA" id="ARBA00023136"/>
    </source>
</evidence>